<accession>A0AAV6V693</accession>
<evidence type="ECO:0000313" key="2">
    <source>
        <dbReference type="EMBL" id="KAG8192240.1"/>
    </source>
</evidence>
<dbReference type="EMBL" id="JAFNEN010000142">
    <property type="protein sequence ID" value="KAG8192240.1"/>
    <property type="molecule type" value="Genomic_DNA"/>
</dbReference>
<sequence length="104" mass="11737">MVRSIQEGDLRHPPQQPIPAQLQADSNNPPQKSLHYTLHKNHPLTIPNRKKKRAARAEMIKITQDAGTIEREASSLSEGCPAECSVGRYGRQVAPYACFFVSWW</sequence>
<dbReference type="AlphaFoldDB" id="A0AAV6V693"/>
<name>A0AAV6V693_9ARAC</name>
<proteinExistence type="predicted"/>
<feature type="region of interest" description="Disordered" evidence="1">
    <location>
        <begin position="1"/>
        <end position="33"/>
    </location>
</feature>
<feature type="compositionally biased region" description="Basic and acidic residues" evidence="1">
    <location>
        <begin position="1"/>
        <end position="12"/>
    </location>
</feature>
<dbReference type="Proteomes" id="UP000827092">
    <property type="component" value="Unassembled WGS sequence"/>
</dbReference>
<evidence type="ECO:0000256" key="1">
    <source>
        <dbReference type="SAM" id="MobiDB-lite"/>
    </source>
</evidence>
<organism evidence="2 3">
    <name type="scientific">Oedothorax gibbosus</name>
    <dbReference type="NCBI Taxonomy" id="931172"/>
    <lineage>
        <taxon>Eukaryota</taxon>
        <taxon>Metazoa</taxon>
        <taxon>Ecdysozoa</taxon>
        <taxon>Arthropoda</taxon>
        <taxon>Chelicerata</taxon>
        <taxon>Arachnida</taxon>
        <taxon>Araneae</taxon>
        <taxon>Araneomorphae</taxon>
        <taxon>Entelegynae</taxon>
        <taxon>Araneoidea</taxon>
        <taxon>Linyphiidae</taxon>
        <taxon>Erigoninae</taxon>
        <taxon>Oedothorax</taxon>
    </lineage>
</organism>
<protein>
    <submittedName>
        <fullName evidence="2">Uncharacterized protein</fullName>
    </submittedName>
</protein>
<comment type="caution">
    <text evidence="2">The sequence shown here is derived from an EMBL/GenBank/DDBJ whole genome shotgun (WGS) entry which is preliminary data.</text>
</comment>
<keyword evidence="3" id="KW-1185">Reference proteome</keyword>
<reference evidence="2 3" key="1">
    <citation type="journal article" date="2022" name="Nat. Ecol. Evol.">
        <title>A masculinizing supergene underlies an exaggerated male reproductive morph in a spider.</title>
        <authorList>
            <person name="Hendrickx F."/>
            <person name="De Corte Z."/>
            <person name="Sonet G."/>
            <person name="Van Belleghem S.M."/>
            <person name="Kostlbacher S."/>
            <person name="Vangestel C."/>
        </authorList>
    </citation>
    <scope>NUCLEOTIDE SEQUENCE [LARGE SCALE GENOMIC DNA]</scope>
    <source>
        <strain evidence="2">W744_W776</strain>
    </source>
</reference>
<gene>
    <name evidence="2" type="ORF">JTE90_014099</name>
</gene>
<evidence type="ECO:0000313" key="3">
    <source>
        <dbReference type="Proteomes" id="UP000827092"/>
    </source>
</evidence>